<dbReference type="PANTHER" id="PTHR30294">
    <property type="entry name" value="MEMBRANE COMPONENT OF ABC TRANSPORTER YHHJ-RELATED"/>
    <property type="match status" value="1"/>
</dbReference>
<feature type="transmembrane region" description="Helical" evidence="9">
    <location>
        <begin position="92"/>
        <end position="116"/>
    </location>
</feature>
<evidence type="ECO:0000256" key="3">
    <source>
        <dbReference type="ARBA" id="ARBA00022448"/>
    </source>
</evidence>
<evidence type="ECO:0000256" key="5">
    <source>
        <dbReference type="ARBA" id="ARBA00022692"/>
    </source>
</evidence>
<feature type="domain" description="ABC transmembrane type-2" evidence="10">
    <location>
        <begin position="9"/>
        <end position="239"/>
    </location>
</feature>
<evidence type="ECO:0000256" key="8">
    <source>
        <dbReference type="ARBA" id="ARBA00023251"/>
    </source>
</evidence>
<dbReference type="PANTHER" id="PTHR30294:SF38">
    <property type="entry name" value="TRANSPORT PERMEASE PROTEIN"/>
    <property type="match status" value="1"/>
</dbReference>
<dbReference type="GO" id="GO:0140359">
    <property type="term" value="F:ABC-type transporter activity"/>
    <property type="evidence" value="ECO:0007669"/>
    <property type="project" value="InterPro"/>
</dbReference>
<evidence type="ECO:0000313" key="12">
    <source>
        <dbReference type="Proteomes" id="UP001486888"/>
    </source>
</evidence>
<evidence type="ECO:0000256" key="1">
    <source>
        <dbReference type="ARBA" id="ARBA00004651"/>
    </source>
</evidence>
<dbReference type="InterPro" id="IPR000412">
    <property type="entry name" value="ABC_2_transport"/>
</dbReference>
<sequence>MRRTLATAGRVLNQVRHDPRTIALMLVVPSLLIGLIAWIFTDTPAFQRIGPSMIALFPFVVMFLVTSIATLRERRSGTLERLLSLPLAKGEFIFGYALAFTLIAIVQTLIATSFAIWVCGLEISGSFWLLFAVAALDALLGISLGLMASAFARTEFQVVQFMPALVIPQFLLAGIILPRNQLPSVLESIGDWLPLSHAIDALSDVAAGTTDSATGISMLVIVAWIAVALLVGSLTLRRRTA</sequence>
<dbReference type="Pfam" id="PF01061">
    <property type="entry name" value="ABC2_membrane"/>
    <property type="match status" value="1"/>
</dbReference>
<evidence type="ECO:0000256" key="7">
    <source>
        <dbReference type="ARBA" id="ARBA00023136"/>
    </source>
</evidence>
<name>A0AAU6WJU3_9MICC</name>
<feature type="transmembrane region" description="Helical" evidence="9">
    <location>
        <begin position="21"/>
        <end position="40"/>
    </location>
</feature>
<keyword evidence="7 9" id="KW-0472">Membrane</keyword>
<comment type="subcellular location">
    <subcellularLocation>
        <location evidence="1 9">Cell membrane</location>
        <topology evidence="1 9">Multi-pass membrane protein</topology>
    </subcellularLocation>
</comment>
<evidence type="ECO:0000256" key="9">
    <source>
        <dbReference type="RuleBase" id="RU361157"/>
    </source>
</evidence>
<evidence type="ECO:0000256" key="4">
    <source>
        <dbReference type="ARBA" id="ARBA00022475"/>
    </source>
</evidence>
<dbReference type="InterPro" id="IPR047817">
    <property type="entry name" value="ABC2_TM_bact-type"/>
</dbReference>
<dbReference type="RefSeq" id="WP_345474588.1">
    <property type="nucleotide sequence ID" value="NZ_CP125942.1"/>
</dbReference>
<keyword evidence="5 9" id="KW-0812">Transmembrane</keyword>
<organism evidence="11 12">
    <name type="scientific">Glutamicibacter ectropisis</name>
    <dbReference type="NCBI Taxonomy" id="3046593"/>
    <lineage>
        <taxon>Bacteria</taxon>
        <taxon>Bacillati</taxon>
        <taxon>Actinomycetota</taxon>
        <taxon>Actinomycetes</taxon>
        <taxon>Micrococcales</taxon>
        <taxon>Micrococcaceae</taxon>
        <taxon>Glutamicibacter</taxon>
    </lineage>
</organism>
<evidence type="ECO:0000256" key="2">
    <source>
        <dbReference type="ARBA" id="ARBA00007783"/>
    </source>
</evidence>
<accession>A0AAU6WJU3</accession>
<keyword evidence="3 9" id="KW-0813">Transport</keyword>
<dbReference type="EMBL" id="CP125942">
    <property type="protein sequence ID" value="XAO47506.1"/>
    <property type="molecule type" value="Genomic_DNA"/>
</dbReference>
<feature type="transmembrane region" description="Helical" evidence="9">
    <location>
        <begin position="128"/>
        <end position="151"/>
    </location>
</feature>
<dbReference type="InterPro" id="IPR051449">
    <property type="entry name" value="ABC-2_transporter_component"/>
</dbReference>
<proteinExistence type="inferred from homology"/>
<keyword evidence="12" id="KW-1185">Reference proteome</keyword>
<dbReference type="PROSITE" id="PS51012">
    <property type="entry name" value="ABC_TM2"/>
    <property type="match status" value="1"/>
</dbReference>
<dbReference type="GO" id="GO:0043190">
    <property type="term" value="C:ATP-binding cassette (ABC) transporter complex"/>
    <property type="evidence" value="ECO:0007669"/>
    <property type="project" value="InterPro"/>
</dbReference>
<comment type="similarity">
    <text evidence="2 9">Belongs to the ABC-2 integral membrane protein family.</text>
</comment>
<dbReference type="Proteomes" id="UP001486888">
    <property type="component" value="Chromosome"/>
</dbReference>
<gene>
    <name evidence="11" type="ORF">QMQ05_01055</name>
</gene>
<dbReference type="KEGG" id="gey:QMQ05_01055"/>
<feature type="transmembrane region" description="Helical" evidence="9">
    <location>
        <begin position="52"/>
        <end position="71"/>
    </location>
</feature>
<feature type="transmembrane region" description="Helical" evidence="9">
    <location>
        <begin position="158"/>
        <end position="177"/>
    </location>
</feature>
<protein>
    <recommendedName>
        <fullName evidence="9">Transport permease protein</fullName>
    </recommendedName>
</protein>
<reference evidence="11 12" key="1">
    <citation type="submission" date="2023-05" db="EMBL/GenBank/DDBJ databases">
        <title>Glutamicibacter sp. B1, complete genome.</title>
        <authorList>
            <person name="Long Y.H."/>
            <person name="Fang T."/>
            <person name="Li X.Y."/>
        </authorList>
    </citation>
    <scope>NUCLEOTIDE SEQUENCE [LARGE SCALE GENOMIC DNA]</scope>
    <source>
        <strain evidence="11 12">B1</strain>
    </source>
</reference>
<dbReference type="InterPro" id="IPR013525">
    <property type="entry name" value="ABC2_TM"/>
</dbReference>
<evidence type="ECO:0000313" key="11">
    <source>
        <dbReference type="EMBL" id="XAO47506.1"/>
    </source>
</evidence>
<keyword evidence="4 9" id="KW-1003">Cell membrane</keyword>
<dbReference type="GO" id="GO:0046677">
    <property type="term" value="P:response to antibiotic"/>
    <property type="evidence" value="ECO:0007669"/>
    <property type="project" value="UniProtKB-KW"/>
</dbReference>
<keyword evidence="8" id="KW-0046">Antibiotic resistance</keyword>
<feature type="transmembrane region" description="Helical" evidence="9">
    <location>
        <begin position="216"/>
        <end position="236"/>
    </location>
</feature>
<evidence type="ECO:0000259" key="10">
    <source>
        <dbReference type="PROSITE" id="PS51012"/>
    </source>
</evidence>
<keyword evidence="6 9" id="KW-1133">Transmembrane helix</keyword>
<dbReference type="AlphaFoldDB" id="A0AAU6WJU3"/>
<dbReference type="PIRSF" id="PIRSF006648">
    <property type="entry name" value="DrrB"/>
    <property type="match status" value="1"/>
</dbReference>
<evidence type="ECO:0000256" key="6">
    <source>
        <dbReference type="ARBA" id="ARBA00022989"/>
    </source>
</evidence>